<organism evidence="3 4">
    <name type="scientific">Paracoccus rhizosphaerae</name>
    <dbReference type="NCBI Taxonomy" id="1133347"/>
    <lineage>
        <taxon>Bacteria</taxon>
        <taxon>Pseudomonadati</taxon>
        <taxon>Pseudomonadota</taxon>
        <taxon>Alphaproteobacteria</taxon>
        <taxon>Rhodobacterales</taxon>
        <taxon>Paracoccaceae</taxon>
        <taxon>Paracoccus</taxon>
    </lineage>
</organism>
<protein>
    <recommendedName>
        <fullName evidence="5">AAA+ family ATPase</fullName>
    </recommendedName>
</protein>
<keyword evidence="4" id="KW-1185">Reference proteome</keyword>
<comment type="caution">
    <text evidence="3">The sequence shown here is derived from an EMBL/GenBank/DDBJ whole genome shotgun (WGS) entry which is preliminary data.</text>
</comment>
<dbReference type="RefSeq" id="WP_265505711.1">
    <property type="nucleotide sequence ID" value="NZ_JAOTBE010000004.1"/>
</dbReference>
<gene>
    <name evidence="3" type="ORF">ACFFIZ_16040</name>
</gene>
<feature type="compositionally biased region" description="Basic and acidic residues" evidence="1">
    <location>
        <begin position="84"/>
        <end position="96"/>
    </location>
</feature>
<feature type="signal peptide" evidence="2">
    <location>
        <begin position="1"/>
        <end position="21"/>
    </location>
</feature>
<name>A0ABV6CP66_9RHOB</name>
<dbReference type="EMBL" id="JBHLWQ010000146">
    <property type="protein sequence ID" value="MFC0201776.1"/>
    <property type="molecule type" value="Genomic_DNA"/>
</dbReference>
<sequence>MKSHLAPLALAMSLVAPPAIAQEEPGFFERGITGFMQQFFEDAGPEGGQIARDLATALDQMGPVLRDMATLVDDIGNYHAPERLENGDIVIRRREGAPPPPELGERPEAPDDATPIPIDPDAPQFSL</sequence>
<dbReference type="Proteomes" id="UP001589795">
    <property type="component" value="Unassembled WGS sequence"/>
</dbReference>
<feature type="compositionally biased region" description="Low complexity" evidence="1">
    <location>
        <begin position="112"/>
        <end position="127"/>
    </location>
</feature>
<evidence type="ECO:0000313" key="3">
    <source>
        <dbReference type="EMBL" id="MFC0201776.1"/>
    </source>
</evidence>
<keyword evidence="2" id="KW-0732">Signal</keyword>
<feature type="chain" id="PRO_5045455108" description="AAA+ family ATPase" evidence="2">
    <location>
        <begin position="22"/>
        <end position="127"/>
    </location>
</feature>
<reference evidence="3 4" key="1">
    <citation type="submission" date="2024-09" db="EMBL/GenBank/DDBJ databases">
        <authorList>
            <person name="Sun Q."/>
            <person name="Mori K."/>
        </authorList>
    </citation>
    <scope>NUCLEOTIDE SEQUENCE [LARGE SCALE GENOMIC DNA]</scope>
    <source>
        <strain evidence="3 4">CCM 7904</strain>
    </source>
</reference>
<accession>A0ABV6CP66</accession>
<evidence type="ECO:0000313" key="4">
    <source>
        <dbReference type="Proteomes" id="UP001589795"/>
    </source>
</evidence>
<evidence type="ECO:0000256" key="2">
    <source>
        <dbReference type="SAM" id="SignalP"/>
    </source>
</evidence>
<evidence type="ECO:0000256" key="1">
    <source>
        <dbReference type="SAM" id="MobiDB-lite"/>
    </source>
</evidence>
<evidence type="ECO:0008006" key="5">
    <source>
        <dbReference type="Google" id="ProtNLM"/>
    </source>
</evidence>
<proteinExistence type="predicted"/>
<feature type="region of interest" description="Disordered" evidence="1">
    <location>
        <begin position="84"/>
        <end position="127"/>
    </location>
</feature>